<dbReference type="FunFam" id="1.25.10.10:FF:000056">
    <property type="entry name" value="FH1/FH2 domain-containing protein 3 isoform X1"/>
    <property type="match status" value="1"/>
</dbReference>
<feature type="compositionally biased region" description="Low complexity" evidence="2">
    <location>
        <begin position="841"/>
        <end position="856"/>
    </location>
</feature>
<sequence length="1520" mass="169144">MTTFTCRIQYLDDRDPFGSDSVSVMEPIRPPMYTFLLEIPLKVQLPGVHKCLQAPHRLEDAALQLCRFAQAQSEFGSYLDLDSTLQEQWEDLEISADQENSIVLRTKLVVRVKAIIEKLLNSTGRELRRALFSLKQIFQDDKDLVHEFVTNAGLDCLVSVGSRSDQNLQNYILRALGQVMLYVDGMTGVIEHPDTLRWLYSLLTSKFRLVTKTALKLLLVFVEYAEANALVFIQAVHAYHSSTPISGRPWSYIMSVLNNEASGPELPIYAMTLVNKTLNAIPDQDTFYDVTDCLEEMGMQKLIQVYFSKKSCDPELAEQFHLYEAALRHEDGEEYDYNGLSVGSRECLRQTRRMSRLEYIETPEGRALLSSLNALPTSPAMAMDMDGSLTRKSKRFQSVECLNVPKRGPSLPRPGVKTKLPEGSEHELQNKLRERSSGHQNDNRTLGDGYHRSHSVDIPSPGLDQYRVTKSTEKSTMNGVLEHSESVDGSSKHGSSRVVLVYEKDGLEKEIGSGSLLGTEKERWEHPISEDLIDQDTETPLVSLIQPELDHVIDVTQPGPPVYFVEEISNPKNYSEFTPNRSADKAFSLMAELGRSPPPRPHSHLGCIIEVKRNEEDEAAAVNGEIIEDHSFTTTPDDNLSSLVECSIRRSTSGRGDQMFAQRFLQTSEVPVSDDSSDELRGKSVTVGESPPAGSLRNKLEALNKASQRQNELTTVPMNAGSTATTQTGGVKALKEKHVTMFEKTEEPTKPQAPRERSGMILSVKERFESGIAAKPPSVPSSTVVSTRKGASDGTVSPGVTSDVESNVEAFWESCMERVKRKPLRLRDFDFTDLEPDEQETSQSSVSTVPTPLVAGVPPPPPGLGGGIPPPPPPGIGGVPPPPPPPPPPAGGPPPPPPPPGSSTSSSVPPVSLPPAPGTDLAKSKKTIKLHWTEWKPTPKDVKLLASAKPSTPGLDKPDGAGGKGIGSRFFSSMANRGKEPKNEPKDLKKSTIWSELVPVKLDADFLQDSFENKSAEVKVKKQEAGMRKIEVLDVKRSQAINIGMKVLPPPRSISTAILKMDPSIINREGIEKLLTSMLPTEEECDAILKAKAEQNGLPLGQAEEFLITLSEIAHLKPRLELWLFKLDYDTTEKEIADPLTDLKQGIVEVINCKTLRYVISTLLSIGNFLNGTNFRGFILDYLTRLPEVKDTKNKNSLLYHICCIVLDQFPDSTDIHSDLGALCRCHRIDWEELPEKLKKLERDSKQAWEHYRLIFSGAKERQKNAKLYEFLTDAMERIICLQMVYRRVMARFRYMLEYLGYPSGKASSLTVGSFCRTLAEFALEYRTTREKIIESRDKKAKARERKRTTGKMIIDMEVVKSIALAQSYPEDIPGLRGNLNRQPQMKDDEDLRDILLRSNNETDSDASSIIGTFGRRRPHTPARRSLVRGRSPSVVNESLDASMEALYQEQDILLDACLKATSSDSVSGGLSGQSGRRGPPRERRRPADRARHSVRRTITKKLADEDMRALERILLTSAK</sequence>
<dbReference type="Gene3D" id="1.25.10.10">
    <property type="entry name" value="Leucine-rich Repeat Variant"/>
    <property type="match status" value="1"/>
</dbReference>
<protein>
    <submittedName>
        <fullName evidence="5">FH1/FH2 domain-containing protein 3</fullName>
    </submittedName>
</protein>
<feature type="region of interest" description="Disordered" evidence="2">
    <location>
        <begin position="668"/>
        <end position="696"/>
    </location>
</feature>
<dbReference type="GO" id="GO:0005856">
    <property type="term" value="C:cytoskeleton"/>
    <property type="evidence" value="ECO:0007669"/>
    <property type="project" value="TreeGrafter"/>
</dbReference>
<dbReference type="InterPro" id="IPR015425">
    <property type="entry name" value="FH2_Formin"/>
</dbReference>
<dbReference type="Gene3D" id="1.20.58.2220">
    <property type="entry name" value="Formin, FH2 domain"/>
    <property type="match status" value="1"/>
</dbReference>
<dbReference type="InterPro" id="IPR014768">
    <property type="entry name" value="GBD/FH3_dom"/>
</dbReference>
<organism evidence="5 6">
    <name type="scientific">Fasciola hepatica</name>
    <name type="common">Liver fluke</name>
    <dbReference type="NCBI Taxonomy" id="6192"/>
    <lineage>
        <taxon>Eukaryota</taxon>
        <taxon>Metazoa</taxon>
        <taxon>Spiralia</taxon>
        <taxon>Lophotrochozoa</taxon>
        <taxon>Platyhelminthes</taxon>
        <taxon>Trematoda</taxon>
        <taxon>Digenea</taxon>
        <taxon>Plagiorchiida</taxon>
        <taxon>Echinostomata</taxon>
        <taxon>Echinostomatoidea</taxon>
        <taxon>Fasciolidae</taxon>
        <taxon>Fasciola</taxon>
    </lineage>
</organism>
<feature type="compositionally biased region" description="Pro residues" evidence="2">
    <location>
        <begin position="857"/>
        <end position="901"/>
    </location>
</feature>
<feature type="compositionally biased region" description="Basic and acidic residues" evidence="2">
    <location>
        <begin position="419"/>
        <end position="437"/>
    </location>
</feature>
<dbReference type="Proteomes" id="UP000230066">
    <property type="component" value="Unassembled WGS sequence"/>
</dbReference>
<dbReference type="SMART" id="SM00498">
    <property type="entry name" value="FH2"/>
    <property type="match status" value="1"/>
</dbReference>
<name>A0A4E0RV91_FASHE</name>
<evidence type="ECO:0000259" key="3">
    <source>
        <dbReference type="PROSITE" id="PS51232"/>
    </source>
</evidence>
<feature type="domain" description="FH2" evidence="4">
    <location>
        <begin position="966"/>
        <end position="1352"/>
    </location>
</feature>
<dbReference type="EMBL" id="JXXN02000822">
    <property type="protein sequence ID" value="THD26208.1"/>
    <property type="molecule type" value="Genomic_DNA"/>
</dbReference>
<feature type="region of interest" description="Disordered" evidence="2">
    <location>
        <begin position="833"/>
        <end position="923"/>
    </location>
</feature>
<proteinExistence type="predicted"/>
<dbReference type="Pfam" id="PF18382">
    <property type="entry name" value="Formin_GBD_N"/>
    <property type="match status" value="1"/>
</dbReference>
<dbReference type="PANTHER" id="PTHR45920:SF4">
    <property type="entry name" value="FORMIN HOMOLOGY 2 DOMAIN CONTAINING, ISOFORM I"/>
    <property type="match status" value="1"/>
</dbReference>
<dbReference type="InterPro" id="IPR042201">
    <property type="entry name" value="FH2_Formin_sf"/>
</dbReference>
<dbReference type="GO" id="GO:0005737">
    <property type="term" value="C:cytoplasm"/>
    <property type="evidence" value="ECO:0007669"/>
    <property type="project" value="TreeGrafter"/>
</dbReference>
<dbReference type="InterPro" id="IPR056771">
    <property type="entry name" value="FH3_FHOD1-3-like"/>
</dbReference>
<comment type="caution">
    <text evidence="5">The sequence shown here is derived from an EMBL/GenBank/DDBJ whole genome shotgun (WGS) entry which is preliminary data.</text>
</comment>
<gene>
    <name evidence="5" type="ORF">D915_003081</name>
</gene>
<evidence type="ECO:0000256" key="2">
    <source>
        <dbReference type="SAM" id="MobiDB-lite"/>
    </source>
</evidence>
<evidence type="ECO:0000313" key="6">
    <source>
        <dbReference type="Proteomes" id="UP000230066"/>
    </source>
</evidence>
<dbReference type="SUPFAM" id="SSF101447">
    <property type="entry name" value="Formin homology 2 domain (FH2 domain)"/>
    <property type="match status" value="1"/>
</dbReference>
<dbReference type="InterPro" id="IPR016024">
    <property type="entry name" value="ARM-type_fold"/>
</dbReference>
<feature type="compositionally biased region" description="Basic and acidic residues" evidence="2">
    <location>
        <begin position="1480"/>
        <end position="1492"/>
    </location>
</feature>
<feature type="region of interest" description="Disordered" evidence="2">
    <location>
        <begin position="401"/>
        <end position="495"/>
    </location>
</feature>
<dbReference type="SUPFAM" id="SSF48371">
    <property type="entry name" value="ARM repeat"/>
    <property type="match status" value="1"/>
</dbReference>
<dbReference type="Pfam" id="PF02181">
    <property type="entry name" value="FH2"/>
    <property type="match status" value="1"/>
</dbReference>
<feature type="region of interest" description="Disordered" evidence="2">
    <location>
        <begin position="1463"/>
        <end position="1493"/>
    </location>
</feature>
<feature type="region of interest" description="Disordered" evidence="2">
    <location>
        <begin position="773"/>
        <end position="801"/>
    </location>
</feature>
<dbReference type="PROSITE" id="PS51444">
    <property type="entry name" value="FH2"/>
    <property type="match status" value="1"/>
</dbReference>
<feature type="domain" description="GBD/FH3" evidence="3">
    <location>
        <begin position="50"/>
        <end position="410"/>
    </location>
</feature>
<evidence type="ECO:0000256" key="1">
    <source>
        <dbReference type="ARBA" id="ARBA00023203"/>
    </source>
</evidence>
<dbReference type="InterPro" id="IPR041387">
    <property type="entry name" value="FHOD1_GBD_N"/>
</dbReference>
<dbReference type="PROSITE" id="PS51232">
    <property type="entry name" value="GBD_FH3"/>
    <property type="match status" value="1"/>
</dbReference>
<dbReference type="Pfam" id="PF24959">
    <property type="entry name" value="FH3_FHOD1-3"/>
    <property type="match status" value="1"/>
</dbReference>
<dbReference type="PANTHER" id="PTHR45920">
    <property type="entry name" value="FORMIN HOMOLOGY 2 DOMAIN CONTAINING, ISOFORM I"/>
    <property type="match status" value="1"/>
</dbReference>
<feature type="compositionally biased region" description="Basic residues" evidence="2">
    <location>
        <begin position="1415"/>
        <end position="1428"/>
    </location>
</feature>
<feature type="region of interest" description="Disordered" evidence="2">
    <location>
        <begin position="1404"/>
        <end position="1432"/>
    </location>
</feature>
<reference evidence="5" key="1">
    <citation type="submission" date="2019-03" db="EMBL/GenBank/DDBJ databases">
        <title>Improved annotation for the trematode Fasciola hepatica.</title>
        <authorList>
            <person name="Choi Y.-J."/>
            <person name="Martin J."/>
            <person name="Mitreva M."/>
        </authorList>
    </citation>
    <scope>NUCLEOTIDE SEQUENCE [LARGE SCALE GENOMIC DNA]</scope>
</reference>
<keyword evidence="6" id="KW-1185">Reference proteome</keyword>
<dbReference type="InterPro" id="IPR011989">
    <property type="entry name" value="ARM-like"/>
</dbReference>
<keyword evidence="1" id="KW-0009">Actin-binding</keyword>
<dbReference type="GO" id="GO:0051015">
    <property type="term" value="F:actin filament binding"/>
    <property type="evidence" value="ECO:0007669"/>
    <property type="project" value="TreeGrafter"/>
</dbReference>
<evidence type="ECO:0000259" key="4">
    <source>
        <dbReference type="PROSITE" id="PS51444"/>
    </source>
</evidence>
<accession>A0A4E0RV91</accession>
<dbReference type="GO" id="GO:0030866">
    <property type="term" value="P:cortical actin cytoskeleton organization"/>
    <property type="evidence" value="ECO:0007669"/>
    <property type="project" value="TreeGrafter"/>
</dbReference>
<feature type="compositionally biased region" description="Low complexity" evidence="2">
    <location>
        <begin position="1463"/>
        <end position="1478"/>
    </location>
</feature>
<evidence type="ECO:0000313" key="5">
    <source>
        <dbReference type="EMBL" id="THD26208.1"/>
    </source>
</evidence>